<keyword evidence="2" id="KW-1185">Reference proteome</keyword>
<dbReference type="AlphaFoldDB" id="A0A4Y2HKK4"/>
<organism evidence="1 2">
    <name type="scientific">Araneus ventricosus</name>
    <name type="common">Orbweaver spider</name>
    <name type="synonym">Epeira ventricosa</name>
    <dbReference type="NCBI Taxonomy" id="182803"/>
    <lineage>
        <taxon>Eukaryota</taxon>
        <taxon>Metazoa</taxon>
        <taxon>Ecdysozoa</taxon>
        <taxon>Arthropoda</taxon>
        <taxon>Chelicerata</taxon>
        <taxon>Arachnida</taxon>
        <taxon>Araneae</taxon>
        <taxon>Araneomorphae</taxon>
        <taxon>Entelegynae</taxon>
        <taxon>Araneoidea</taxon>
        <taxon>Araneidae</taxon>
        <taxon>Araneus</taxon>
    </lineage>
</organism>
<dbReference type="Proteomes" id="UP000499080">
    <property type="component" value="Unassembled WGS sequence"/>
</dbReference>
<reference evidence="1 2" key="1">
    <citation type="journal article" date="2019" name="Sci. Rep.">
        <title>Orb-weaving spider Araneus ventricosus genome elucidates the spidroin gene catalogue.</title>
        <authorList>
            <person name="Kono N."/>
            <person name="Nakamura H."/>
            <person name="Ohtoshi R."/>
            <person name="Moran D.A.P."/>
            <person name="Shinohara A."/>
            <person name="Yoshida Y."/>
            <person name="Fujiwara M."/>
            <person name="Mori M."/>
            <person name="Tomita M."/>
            <person name="Arakawa K."/>
        </authorList>
    </citation>
    <scope>NUCLEOTIDE SEQUENCE [LARGE SCALE GENOMIC DNA]</scope>
</reference>
<evidence type="ECO:0000313" key="1">
    <source>
        <dbReference type="EMBL" id="GBM65857.1"/>
    </source>
</evidence>
<proteinExistence type="predicted"/>
<name>A0A4Y2HKK4_ARAVE</name>
<comment type="caution">
    <text evidence="1">The sequence shown here is derived from an EMBL/GenBank/DDBJ whole genome shotgun (WGS) entry which is preliminary data.</text>
</comment>
<sequence>MVISVPPTVPLKEVSRRDRLHTSSDGLLRLRTQYSKLLQRLSFRIPDAKAGQGGPDLSGYYMEISPSTSSIEWRVCRRMGKGTLSPEGIAMCGLCYLPLVRHVPSFSGRVGQWPDGWATRNPASELEGLIGAYIPQCEGDDRIKKSSSVIIPRATATVLIHPLDRTRRYPSRDDKC</sequence>
<accession>A0A4Y2HKK4</accession>
<gene>
    <name evidence="1" type="ORF">AVEN_248040_1</name>
</gene>
<evidence type="ECO:0000313" key="2">
    <source>
        <dbReference type="Proteomes" id="UP000499080"/>
    </source>
</evidence>
<dbReference type="EMBL" id="BGPR01001998">
    <property type="protein sequence ID" value="GBM65857.1"/>
    <property type="molecule type" value="Genomic_DNA"/>
</dbReference>
<protein>
    <submittedName>
        <fullName evidence="1">Uncharacterized protein</fullName>
    </submittedName>
</protein>